<protein>
    <submittedName>
        <fullName evidence="2">Uncharacterized protein</fullName>
    </submittedName>
</protein>
<dbReference type="AlphaFoldDB" id="A0AAD2HFP2"/>
<evidence type="ECO:0000313" key="3">
    <source>
        <dbReference type="Proteomes" id="UP001295794"/>
    </source>
</evidence>
<feature type="region of interest" description="Disordered" evidence="1">
    <location>
        <begin position="1"/>
        <end position="23"/>
    </location>
</feature>
<dbReference type="EMBL" id="CAVNYO010000401">
    <property type="protein sequence ID" value="CAK5274290.1"/>
    <property type="molecule type" value="Genomic_DNA"/>
</dbReference>
<reference evidence="2" key="1">
    <citation type="submission" date="2023-11" db="EMBL/GenBank/DDBJ databases">
        <authorList>
            <person name="De Vega J J."/>
            <person name="De Vega J J."/>
        </authorList>
    </citation>
    <scope>NUCLEOTIDE SEQUENCE</scope>
</reference>
<feature type="region of interest" description="Disordered" evidence="1">
    <location>
        <begin position="54"/>
        <end position="74"/>
    </location>
</feature>
<proteinExistence type="predicted"/>
<evidence type="ECO:0000256" key="1">
    <source>
        <dbReference type="SAM" id="MobiDB-lite"/>
    </source>
</evidence>
<comment type="caution">
    <text evidence="2">The sequence shown here is derived from an EMBL/GenBank/DDBJ whole genome shotgun (WGS) entry which is preliminary data.</text>
</comment>
<keyword evidence="3" id="KW-1185">Reference proteome</keyword>
<evidence type="ECO:0000313" key="2">
    <source>
        <dbReference type="EMBL" id="CAK5274290.1"/>
    </source>
</evidence>
<organism evidence="2 3">
    <name type="scientific">Mycena citricolor</name>
    <dbReference type="NCBI Taxonomy" id="2018698"/>
    <lineage>
        <taxon>Eukaryota</taxon>
        <taxon>Fungi</taxon>
        <taxon>Dikarya</taxon>
        <taxon>Basidiomycota</taxon>
        <taxon>Agaricomycotina</taxon>
        <taxon>Agaricomycetes</taxon>
        <taxon>Agaricomycetidae</taxon>
        <taxon>Agaricales</taxon>
        <taxon>Marasmiineae</taxon>
        <taxon>Mycenaceae</taxon>
        <taxon>Mycena</taxon>
    </lineage>
</organism>
<gene>
    <name evidence="2" type="ORF">MYCIT1_LOCUS21388</name>
</gene>
<sequence>MADAIRVSHGRRPLRRTASPGVTRTSACRIDCRPSLRGSRAEDRSVSRLWVWSRRTPSRSQHEPGVAQVSGQRLAQPRCDRRAIQVADSRAQLASRPIALGLLSPSESAPCR</sequence>
<accession>A0AAD2HFP2</accession>
<dbReference type="Proteomes" id="UP001295794">
    <property type="component" value="Unassembled WGS sequence"/>
</dbReference>
<name>A0AAD2HFP2_9AGAR</name>